<dbReference type="EMBL" id="KI546104">
    <property type="protein sequence ID" value="EST44867.1"/>
    <property type="molecule type" value="Genomic_DNA"/>
</dbReference>
<dbReference type="EMBL" id="AUWU02000008">
    <property type="protein sequence ID" value="KAH0569795.1"/>
    <property type="molecule type" value="Genomic_DNA"/>
</dbReference>
<dbReference type="VEuPathDB" id="GiardiaDB:SS50377_27763"/>
<protein>
    <submittedName>
        <fullName evidence="1">Uncharacterized protein</fullName>
    </submittedName>
</protein>
<evidence type="ECO:0000313" key="2">
    <source>
        <dbReference type="EMBL" id="KAH0569795.1"/>
    </source>
</evidence>
<reference evidence="1 2" key="1">
    <citation type="journal article" date="2014" name="PLoS Genet.">
        <title>The Genome of Spironucleus salmonicida Highlights a Fish Pathogen Adapted to Fluctuating Environments.</title>
        <authorList>
            <person name="Xu F."/>
            <person name="Jerlstrom-Hultqvist J."/>
            <person name="Einarsson E."/>
            <person name="Astvaldsson A."/>
            <person name="Svard S.G."/>
            <person name="Andersson J.O."/>
        </authorList>
    </citation>
    <scope>NUCLEOTIDE SEQUENCE</scope>
    <source>
        <strain evidence="2">ATCC 50377</strain>
    </source>
</reference>
<evidence type="ECO:0000313" key="3">
    <source>
        <dbReference type="Proteomes" id="UP000018208"/>
    </source>
</evidence>
<sequence length="187" mass="21176">MAARSIDKNAAVEILSRHLASFSMYSYVQLLGDHQLLADQITAYGADWKAVAEELGISKSKLYHWFRETFVRKLADRISPEDMLLIKKEVCIGTAKEEILELLSREYNCQVFNVAIQNARKLHQRKVTIKAAPSADYKNMAASMPQLRLDKMQHLANETIMASGRAPQQPPMDFIMEASSDFSIQLV</sequence>
<accession>V6LJZ5</accession>
<proteinExistence type="predicted"/>
<reference evidence="2" key="2">
    <citation type="submission" date="2020-12" db="EMBL/GenBank/DDBJ databases">
        <title>New Spironucleus salmonicida genome in near-complete chromosomes.</title>
        <authorList>
            <person name="Xu F."/>
            <person name="Kurt Z."/>
            <person name="Jimenez-Gonzalez A."/>
            <person name="Astvaldsson A."/>
            <person name="Andersson J.O."/>
            <person name="Svard S.G."/>
        </authorList>
    </citation>
    <scope>NUCLEOTIDE SEQUENCE</scope>
    <source>
        <strain evidence="2">ATCC 50377</strain>
    </source>
</reference>
<name>V6LJZ5_9EUKA</name>
<dbReference type="AlphaFoldDB" id="V6LJZ5"/>
<dbReference type="Proteomes" id="UP000018208">
    <property type="component" value="Unassembled WGS sequence"/>
</dbReference>
<gene>
    <name evidence="1" type="ORF">SS50377_15227</name>
    <name evidence="2" type="ORF">SS50377_27763</name>
</gene>
<evidence type="ECO:0000313" key="1">
    <source>
        <dbReference type="EMBL" id="EST44867.1"/>
    </source>
</evidence>
<dbReference type="OrthoDB" id="10259048at2759"/>
<organism evidence="1">
    <name type="scientific">Spironucleus salmonicida</name>
    <dbReference type="NCBI Taxonomy" id="348837"/>
    <lineage>
        <taxon>Eukaryota</taxon>
        <taxon>Metamonada</taxon>
        <taxon>Diplomonadida</taxon>
        <taxon>Hexamitidae</taxon>
        <taxon>Hexamitinae</taxon>
        <taxon>Spironucleus</taxon>
    </lineage>
</organism>
<keyword evidence="3" id="KW-1185">Reference proteome</keyword>